<accession>A0A7K0FU38</accession>
<dbReference type="GO" id="GO:0008107">
    <property type="term" value="F:galactoside 2-alpha-L-fucosyltransferase activity"/>
    <property type="evidence" value="ECO:0007669"/>
    <property type="project" value="InterPro"/>
</dbReference>
<keyword evidence="4" id="KW-1185">Reference proteome</keyword>
<dbReference type="CDD" id="cd11301">
    <property type="entry name" value="Fut1_Fut2_like"/>
    <property type="match status" value="1"/>
</dbReference>
<dbReference type="PANTHER" id="PTHR11927">
    <property type="entry name" value="GALACTOSIDE 2-L-FUCOSYLTRANSFERASE"/>
    <property type="match status" value="1"/>
</dbReference>
<evidence type="ECO:0000256" key="2">
    <source>
        <dbReference type="ARBA" id="ARBA00022679"/>
    </source>
</evidence>
<evidence type="ECO:0000313" key="3">
    <source>
        <dbReference type="EMBL" id="MRX48657.1"/>
    </source>
</evidence>
<dbReference type="RefSeq" id="WP_154288726.1">
    <property type="nucleotide sequence ID" value="NZ_WKJI01000006.1"/>
</dbReference>
<evidence type="ECO:0000256" key="1">
    <source>
        <dbReference type="ARBA" id="ARBA00022676"/>
    </source>
</evidence>
<reference evidence="3 4" key="1">
    <citation type="submission" date="2019-11" db="EMBL/GenBank/DDBJ databases">
        <authorList>
            <person name="Cheng Q."/>
            <person name="Yang Z."/>
        </authorList>
    </citation>
    <scope>NUCLEOTIDE SEQUENCE [LARGE SCALE GENOMIC DNA]</scope>
    <source>
        <strain evidence="3 4">HX-22-1</strain>
    </source>
</reference>
<protein>
    <submittedName>
        <fullName evidence="3">Alpha-1,2-fucosyltransferase</fullName>
    </submittedName>
</protein>
<keyword evidence="2 3" id="KW-0808">Transferase</keyword>
<sequence>MDLVVLINGLGNQMSQYAFYLQKREINKSTRLLIFCNEHNGFELNKAFNLNINSSLKERALYIIFRLLITEKYKLIFAPIKNVLSLLGCKIIRENYDYTFKKEFLKQAPGINYYFGGWHSEKYFENITNQLFKSFQFNVPQDELNKKYIQSIKQNNSIAIHIRRGDFLNKDNINLFGGVCTQAYYQKAIDMMETKFEDAHFFVFSNDLDWSKSNLRFKNATFIGNNIGSNSWKDMFLMSICKHNIIANSTFSWWGAWLNRNENKTVICPDRFLLTDTSNTIYPESWIKINTTQP</sequence>
<dbReference type="Pfam" id="PF01531">
    <property type="entry name" value="Glyco_transf_11"/>
    <property type="match status" value="1"/>
</dbReference>
<dbReference type="GO" id="GO:0016020">
    <property type="term" value="C:membrane"/>
    <property type="evidence" value="ECO:0007669"/>
    <property type="project" value="InterPro"/>
</dbReference>
<name>A0A7K0FU38_9SPHI</name>
<dbReference type="Proteomes" id="UP000462931">
    <property type="component" value="Unassembled WGS sequence"/>
</dbReference>
<dbReference type="AlphaFoldDB" id="A0A7K0FU38"/>
<dbReference type="EMBL" id="WKJI01000006">
    <property type="protein sequence ID" value="MRX48657.1"/>
    <property type="molecule type" value="Genomic_DNA"/>
</dbReference>
<organism evidence="3 4">
    <name type="scientific">Pedobacter puniceum</name>
    <dbReference type="NCBI Taxonomy" id="2666136"/>
    <lineage>
        <taxon>Bacteria</taxon>
        <taxon>Pseudomonadati</taxon>
        <taxon>Bacteroidota</taxon>
        <taxon>Sphingobacteriia</taxon>
        <taxon>Sphingobacteriales</taxon>
        <taxon>Sphingobacteriaceae</taxon>
        <taxon>Pedobacter</taxon>
    </lineage>
</organism>
<dbReference type="GO" id="GO:0005975">
    <property type="term" value="P:carbohydrate metabolic process"/>
    <property type="evidence" value="ECO:0007669"/>
    <property type="project" value="InterPro"/>
</dbReference>
<evidence type="ECO:0000313" key="4">
    <source>
        <dbReference type="Proteomes" id="UP000462931"/>
    </source>
</evidence>
<keyword evidence="1 3" id="KW-0328">Glycosyltransferase</keyword>
<dbReference type="PANTHER" id="PTHR11927:SF9">
    <property type="entry name" value="L-FUCOSYLTRANSFERASE"/>
    <property type="match status" value="1"/>
</dbReference>
<dbReference type="Gene3D" id="3.40.50.11350">
    <property type="match status" value="1"/>
</dbReference>
<gene>
    <name evidence="3" type="ORF">GJJ64_15790</name>
</gene>
<comment type="caution">
    <text evidence="3">The sequence shown here is derived from an EMBL/GenBank/DDBJ whole genome shotgun (WGS) entry which is preliminary data.</text>
</comment>
<proteinExistence type="predicted"/>
<dbReference type="InterPro" id="IPR002516">
    <property type="entry name" value="Glyco_trans_11"/>
</dbReference>